<evidence type="ECO:0000313" key="4">
    <source>
        <dbReference type="Proteomes" id="UP000001685"/>
    </source>
</evidence>
<dbReference type="eggNOG" id="COG0596">
    <property type="taxonomic scope" value="Bacteria"/>
</dbReference>
<dbReference type="Pfam" id="PF12697">
    <property type="entry name" value="Abhydrolase_6"/>
    <property type="match status" value="1"/>
</dbReference>
<dbReference type="PANTHER" id="PTHR43433">
    <property type="entry name" value="HYDROLASE, ALPHA/BETA FOLD FAMILY PROTEIN"/>
    <property type="match status" value="1"/>
</dbReference>
<organism evidence="3 4">
    <name type="scientific">Streptomyces griseus subsp. griseus (strain JCM 4626 / CBS 651.72 / NBRC 13350 / KCC S-0626 / ISP 5235)</name>
    <dbReference type="NCBI Taxonomy" id="455632"/>
    <lineage>
        <taxon>Bacteria</taxon>
        <taxon>Bacillati</taxon>
        <taxon>Actinomycetota</taxon>
        <taxon>Actinomycetes</taxon>
        <taxon>Kitasatosporales</taxon>
        <taxon>Streptomycetaceae</taxon>
        <taxon>Streptomyces</taxon>
    </lineage>
</organism>
<gene>
    <name evidence="3" type="ordered locus">SGR_6936</name>
</gene>
<dbReference type="InterPro" id="IPR000073">
    <property type="entry name" value="AB_hydrolase_1"/>
</dbReference>
<reference evidence="4" key="1">
    <citation type="journal article" date="2008" name="J. Bacteriol.">
        <title>Genome sequence of the streptomycin-producing microorganism Streptomyces griseus IFO 13350.</title>
        <authorList>
            <person name="Ohnishi Y."/>
            <person name="Ishikawa J."/>
            <person name="Hara H."/>
            <person name="Suzuki H."/>
            <person name="Ikenoya M."/>
            <person name="Ikeda H."/>
            <person name="Yamashita A."/>
            <person name="Hattori M."/>
            <person name="Horinouchi S."/>
        </authorList>
    </citation>
    <scope>NUCLEOTIDE SEQUENCE [LARGE SCALE GENOMIC DNA]</scope>
    <source>
        <strain evidence="4">JCM 4626 / NBRC 13350</strain>
    </source>
</reference>
<dbReference type="Gene3D" id="3.40.50.1820">
    <property type="entry name" value="alpha/beta hydrolase"/>
    <property type="match status" value="1"/>
</dbReference>
<name>B1VPL5_STRGG</name>
<feature type="region of interest" description="Disordered" evidence="1">
    <location>
        <begin position="1"/>
        <end position="34"/>
    </location>
</feature>
<dbReference type="PANTHER" id="PTHR43433:SF4">
    <property type="entry name" value="NON-HEME CHLOROPEROXIDASE-RELATED"/>
    <property type="match status" value="1"/>
</dbReference>
<evidence type="ECO:0000313" key="3">
    <source>
        <dbReference type="EMBL" id="BAG23765.1"/>
    </source>
</evidence>
<protein>
    <submittedName>
        <fullName evidence="3">Hydrolase</fullName>
    </submittedName>
</protein>
<dbReference type="InterPro" id="IPR050471">
    <property type="entry name" value="AB_hydrolase"/>
</dbReference>
<dbReference type="HOGENOM" id="CLU_020336_50_5_11"/>
<keyword evidence="3" id="KW-0378">Hydrolase</keyword>
<dbReference type="KEGG" id="sgr:SGR_6936"/>
<feature type="domain" description="AB hydrolase-1" evidence="2">
    <location>
        <begin position="54"/>
        <end position="266"/>
    </location>
</feature>
<accession>B1VPL5</accession>
<dbReference type="Proteomes" id="UP000001685">
    <property type="component" value="Chromosome"/>
</dbReference>
<dbReference type="SUPFAM" id="SSF53474">
    <property type="entry name" value="alpha/beta-Hydrolases"/>
    <property type="match status" value="1"/>
</dbReference>
<proteinExistence type="predicted"/>
<dbReference type="EMBL" id="AP009493">
    <property type="protein sequence ID" value="BAG23765.1"/>
    <property type="molecule type" value="Genomic_DNA"/>
</dbReference>
<dbReference type="InterPro" id="IPR029058">
    <property type="entry name" value="AB_hydrolase_fold"/>
</dbReference>
<sequence length="299" mass="32029">MWSHGSAWQPPGARRRLDGDGGDDSPGRPGAMGDYVDLPGVRTWYEVEGDGDPLVLLHGGFCTNDTWGAQRADLAAGHRLYLPERRAHGHTPDVAGPLTYQDMADDTVAFLEEIVGGPAHLVGWSDGGVVALIVAGDRPDLVRKAVAIGANFRPGPEAFVEPSMLDAMTPAAPDLAFFRELYERASPDGAGHWPVVAEKVIDMWRTQPTLTTRDLARVEAPTLVMVGDDDMVTLEHTTALYRALPDAELAVVPGASHLVPLEKAALVDRLILDHLAQEAVETMMPIRRAATGAPEGTTA</sequence>
<evidence type="ECO:0000259" key="2">
    <source>
        <dbReference type="Pfam" id="PF12697"/>
    </source>
</evidence>
<dbReference type="GO" id="GO:0016787">
    <property type="term" value="F:hydrolase activity"/>
    <property type="evidence" value="ECO:0007669"/>
    <property type="project" value="UniProtKB-KW"/>
</dbReference>
<dbReference type="AlphaFoldDB" id="B1VPL5"/>
<evidence type="ECO:0000256" key="1">
    <source>
        <dbReference type="SAM" id="MobiDB-lite"/>
    </source>
</evidence>